<dbReference type="RefSeq" id="WP_120353410.1">
    <property type="nucleotide sequence ID" value="NZ_RAQO01000003.1"/>
</dbReference>
<reference evidence="2 3" key="1">
    <citation type="submission" date="2018-09" db="EMBL/GenBank/DDBJ databases">
        <authorList>
            <person name="Wang Z."/>
        </authorList>
    </citation>
    <scope>NUCLEOTIDE SEQUENCE [LARGE SCALE GENOMIC DNA]</scope>
    <source>
        <strain evidence="2 3">ALS 81</strain>
    </source>
</reference>
<evidence type="ECO:0000256" key="1">
    <source>
        <dbReference type="SAM" id="Coils"/>
    </source>
</evidence>
<dbReference type="EMBL" id="RAQO01000003">
    <property type="protein sequence ID" value="RKF20882.1"/>
    <property type="molecule type" value="Genomic_DNA"/>
</dbReference>
<dbReference type="Proteomes" id="UP000286482">
    <property type="component" value="Unassembled WGS sequence"/>
</dbReference>
<sequence length="405" mass="46297">MNPNLHRSGKRFLNLLARNSDLLMNAYLSGSVDEDNKDNKQVKDLLASHAIWRPAVDEDLQLGLALRKLLEEALSDEHNQQVDANIGSRLASLRTKAEHYREAVHEGDLASADAYLQDLSLVTYDLNQSLKQSVRVLWSRINNEFGYVASLKAKIRENELAQQQLNELLQSLELLNFETLSKIAGDLRELRRLLCSNLHQVVVDVSQELAVVQTKLISLLGRFRQLRGRSRLLKGFTLYCEQHPDFHPSDPSGQLQVPSLFKQAAPLLKSASVNLYNPEHEQQLLGIVAKIHVQRVNGTQIQEQEENFTSLEQAELYEIHDSGISADVERYLNEIIDSAQDLSALDFFEREQLKWRAEDWLYQVIGGYNALSDEGKQFFALEAIEEAHPEFSGNKYIRDLRLWLR</sequence>
<dbReference type="AlphaFoldDB" id="A0A420EJI9"/>
<name>A0A420EJI9_9ALTE</name>
<gene>
    <name evidence="2" type="ORF">DBZ36_02775</name>
</gene>
<keyword evidence="3" id="KW-1185">Reference proteome</keyword>
<keyword evidence="1" id="KW-0175">Coiled coil</keyword>
<keyword evidence="2" id="KW-0670">Pyruvate</keyword>
<proteinExistence type="predicted"/>
<evidence type="ECO:0000313" key="2">
    <source>
        <dbReference type="EMBL" id="RKF20882.1"/>
    </source>
</evidence>
<accession>A0A420EJI9</accession>
<dbReference type="OrthoDB" id="8565078at2"/>
<comment type="caution">
    <text evidence="2">The sequence shown here is derived from an EMBL/GenBank/DDBJ whole genome shotgun (WGS) entry which is preliminary data.</text>
</comment>
<protein>
    <submittedName>
        <fullName evidence="2">Phosphoenolpyruvate carboxylase</fullName>
    </submittedName>
</protein>
<organism evidence="2 3">
    <name type="scientific">Alginatibacterium sediminis</name>
    <dbReference type="NCBI Taxonomy" id="2164068"/>
    <lineage>
        <taxon>Bacteria</taxon>
        <taxon>Pseudomonadati</taxon>
        <taxon>Pseudomonadota</taxon>
        <taxon>Gammaproteobacteria</taxon>
        <taxon>Alteromonadales</taxon>
        <taxon>Alteromonadaceae</taxon>
        <taxon>Alginatibacterium</taxon>
    </lineage>
</organism>
<evidence type="ECO:0000313" key="3">
    <source>
        <dbReference type="Proteomes" id="UP000286482"/>
    </source>
</evidence>
<feature type="coiled-coil region" evidence="1">
    <location>
        <begin position="148"/>
        <end position="178"/>
    </location>
</feature>